<evidence type="ECO:0000313" key="2">
    <source>
        <dbReference type="Proteomes" id="UP000749646"/>
    </source>
</evidence>
<dbReference type="EMBL" id="JAAAHW010001235">
    <property type="protein sequence ID" value="KAF9996051.1"/>
    <property type="molecule type" value="Genomic_DNA"/>
</dbReference>
<feature type="non-terminal residue" evidence="1">
    <location>
        <position position="1"/>
    </location>
</feature>
<protein>
    <submittedName>
        <fullName evidence="1">Uncharacterized protein</fullName>
    </submittedName>
</protein>
<accession>A0A9P6MES6</accession>
<keyword evidence="2" id="KW-1185">Reference proteome</keyword>
<reference evidence="1" key="1">
    <citation type="journal article" date="2020" name="Fungal Divers.">
        <title>Resolving the Mortierellaceae phylogeny through synthesis of multi-gene phylogenetics and phylogenomics.</title>
        <authorList>
            <person name="Vandepol N."/>
            <person name="Liber J."/>
            <person name="Desiro A."/>
            <person name="Na H."/>
            <person name="Kennedy M."/>
            <person name="Barry K."/>
            <person name="Grigoriev I.V."/>
            <person name="Miller A.N."/>
            <person name="O'Donnell K."/>
            <person name="Stajich J.E."/>
            <person name="Bonito G."/>
        </authorList>
    </citation>
    <scope>NUCLEOTIDE SEQUENCE</scope>
    <source>
        <strain evidence="1">MES-2147</strain>
    </source>
</reference>
<name>A0A9P6MES6_9FUNG</name>
<dbReference type="Proteomes" id="UP000749646">
    <property type="component" value="Unassembled WGS sequence"/>
</dbReference>
<evidence type="ECO:0000313" key="1">
    <source>
        <dbReference type="EMBL" id="KAF9996051.1"/>
    </source>
</evidence>
<gene>
    <name evidence="1" type="ORF">BGZ65_008337</name>
</gene>
<comment type="caution">
    <text evidence="1">The sequence shown here is derived from an EMBL/GenBank/DDBJ whole genome shotgun (WGS) entry which is preliminary data.</text>
</comment>
<dbReference type="AlphaFoldDB" id="A0A9P6MES6"/>
<proteinExistence type="predicted"/>
<sequence>ATAGKQKLSEAFPHGLPYKEPGPLLRTRGSNWVYQPDPELYAILRDTTRSHHKDFFRGLRDKSTIPMYLFLCGAGTGKSRNAQEFHRSLISCLAEEDKELKVMIENAWVFHVGFENGSSHLEMESDPLQAIGIRMLLQLLPDNNLDEIMQDYEEPHPIDVLRLVARHTGQNLKSATVVLVVDGLQSYMENPNDGQKKDSAFYRVLTNIVDLAIREVFMIACCTATVTSPVDQVLVSAHRKRVTLPVASLQPPHIDNDGSIVPVFDENDHVTKVLVSDCGGHGRALECLQQALDGAGRDYNVDSVMNQMHAGIKDLYSEAISIPPSTVEAMARAILTRTRLDPDIKLPGTNKKPGELAIPGLVRYEQPQGLGCGGYLTAPYIWVWYLSYQPNEHADPLLKNWDFSDYSEIKSKVDPRSPPGAQFWQHFEHFVATFRCLKSRVLRDNKLTRTSVIHAGARLRGDIEFEDRHLELEFPLLK</sequence>
<organism evidence="1 2">
    <name type="scientific">Modicella reniformis</name>
    <dbReference type="NCBI Taxonomy" id="1440133"/>
    <lineage>
        <taxon>Eukaryota</taxon>
        <taxon>Fungi</taxon>
        <taxon>Fungi incertae sedis</taxon>
        <taxon>Mucoromycota</taxon>
        <taxon>Mortierellomycotina</taxon>
        <taxon>Mortierellomycetes</taxon>
        <taxon>Mortierellales</taxon>
        <taxon>Mortierellaceae</taxon>
        <taxon>Modicella</taxon>
    </lineage>
</organism>
<dbReference type="OrthoDB" id="5597935at2759"/>